<dbReference type="InParanoid" id="D0NNY2"/>
<protein>
    <submittedName>
        <fullName evidence="1">Uncharacterized protein</fullName>
    </submittedName>
</protein>
<dbReference type="RefSeq" id="XP_002899334.1">
    <property type="nucleotide sequence ID" value="XM_002899288.1"/>
</dbReference>
<dbReference type="VEuPathDB" id="FungiDB:PITG_14241"/>
<dbReference type="eggNOG" id="ENOG502RGF7">
    <property type="taxonomic scope" value="Eukaryota"/>
</dbReference>
<evidence type="ECO:0000313" key="2">
    <source>
        <dbReference type="Proteomes" id="UP000006643"/>
    </source>
</evidence>
<keyword evidence="2" id="KW-1185">Reference proteome</keyword>
<dbReference type="GeneID" id="9474279"/>
<accession>D0NNY2</accession>
<dbReference type="Proteomes" id="UP000006643">
    <property type="component" value="Unassembled WGS sequence"/>
</dbReference>
<reference evidence="2" key="1">
    <citation type="journal article" date="2009" name="Nature">
        <title>Genome sequence and analysis of the Irish potato famine pathogen Phytophthora infestans.</title>
        <authorList>
            <consortium name="The Broad Institute Genome Sequencing Platform"/>
            <person name="Haas B.J."/>
            <person name="Kamoun S."/>
            <person name="Zody M.C."/>
            <person name="Jiang R.H."/>
            <person name="Handsaker R.E."/>
            <person name="Cano L.M."/>
            <person name="Grabherr M."/>
            <person name="Kodira C.D."/>
            <person name="Raffaele S."/>
            <person name="Torto-Alalibo T."/>
            <person name="Bozkurt T.O."/>
            <person name="Ah-Fong A.M."/>
            <person name="Alvarado L."/>
            <person name="Anderson V.L."/>
            <person name="Armstrong M.R."/>
            <person name="Avrova A."/>
            <person name="Baxter L."/>
            <person name="Beynon J."/>
            <person name="Boevink P.C."/>
            <person name="Bollmann S.R."/>
            <person name="Bos J.I."/>
            <person name="Bulone V."/>
            <person name="Cai G."/>
            <person name="Cakir C."/>
            <person name="Carrington J.C."/>
            <person name="Chawner M."/>
            <person name="Conti L."/>
            <person name="Costanzo S."/>
            <person name="Ewan R."/>
            <person name="Fahlgren N."/>
            <person name="Fischbach M.A."/>
            <person name="Fugelstad J."/>
            <person name="Gilroy E.M."/>
            <person name="Gnerre S."/>
            <person name="Green P.J."/>
            <person name="Grenville-Briggs L.J."/>
            <person name="Griffith J."/>
            <person name="Grunwald N.J."/>
            <person name="Horn K."/>
            <person name="Horner N.R."/>
            <person name="Hu C.H."/>
            <person name="Huitema E."/>
            <person name="Jeong D.H."/>
            <person name="Jones A.M."/>
            <person name="Jones J.D."/>
            <person name="Jones R.W."/>
            <person name="Karlsson E.K."/>
            <person name="Kunjeti S.G."/>
            <person name="Lamour K."/>
            <person name="Liu Z."/>
            <person name="Ma L."/>
            <person name="Maclean D."/>
            <person name="Chibucos M.C."/>
            <person name="McDonald H."/>
            <person name="McWalters J."/>
            <person name="Meijer H.J."/>
            <person name="Morgan W."/>
            <person name="Morris P.F."/>
            <person name="Munro C.A."/>
            <person name="O'Neill K."/>
            <person name="Ospina-Giraldo M."/>
            <person name="Pinzon A."/>
            <person name="Pritchard L."/>
            <person name="Ramsahoye B."/>
            <person name="Ren Q."/>
            <person name="Restrepo S."/>
            <person name="Roy S."/>
            <person name="Sadanandom A."/>
            <person name="Savidor A."/>
            <person name="Schornack S."/>
            <person name="Schwartz D.C."/>
            <person name="Schumann U.D."/>
            <person name="Schwessinger B."/>
            <person name="Seyer L."/>
            <person name="Sharpe T."/>
            <person name="Silvar C."/>
            <person name="Song J."/>
            <person name="Studholme D.J."/>
            <person name="Sykes S."/>
            <person name="Thines M."/>
            <person name="van de Vondervoort P.J."/>
            <person name="Phuntumart V."/>
            <person name="Wawra S."/>
            <person name="Weide R."/>
            <person name="Win J."/>
            <person name="Young C."/>
            <person name="Zhou S."/>
            <person name="Fry W."/>
            <person name="Meyers B.C."/>
            <person name="van West P."/>
            <person name="Ristaino J."/>
            <person name="Govers F."/>
            <person name="Birch P.R."/>
            <person name="Whisson S.C."/>
            <person name="Judelson H.S."/>
            <person name="Nusbaum C."/>
        </authorList>
    </citation>
    <scope>NUCLEOTIDE SEQUENCE [LARGE SCALE GENOMIC DNA]</scope>
    <source>
        <strain evidence="2">T30-4</strain>
    </source>
</reference>
<dbReference type="KEGG" id="pif:PITG_14241"/>
<organism evidence="1 2">
    <name type="scientific">Phytophthora infestans (strain T30-4)</name>
    <name type="common">Potato late blight agent</name>
    <dbReference type="NCBI Taxonomy" id="403677"/>
    <lineage>
        <taxon>Eukaryota</taxon>
        <taxon>Sar</taxon>
        <taxon>Stramenopiles</taxon>
        <taxon>Oomycota</taxon>
        <taxon>Peronosporomycetes</taxon>
        <taxon>Peronosporales</taxon>
        <taxon>Peronosporaceae</taxon>
        <taxon>Phytophthora</taxon>
    </lineage>
</organism>
<dbReference type="EMBL" id="DS028149">
    <property type="protein sequence ID" value="EEY62303.1"/>
    <property type="molecule type" value="Genomic_DNA"/>
</dbReference>
<proteinExistence type="predicted"/>
<dbReference type="OMA" id="CANHAVV"/>
<dbReference type="HOGENOM" id="CLU_884188_0_0_1"/>
<dbReference type="AlphaFoldDB" id="D0NNY2"/>
<dbReference type="OrthoDB" id="124672at2759"/>
<sequence length="315" mass="35834">MERKRLLQEGLAKRAFSSQVAYPEQMIWVPESVCRGQKPQCIDVDGKQDLLYIKYQCGGSACTSISTISHEYLQLNIEAMVHFSCFLGSKSGYSKALLEMIHDGMMPPAGWNRVRRLRLSNPNYRAPSPSNVTDYCANHAVVDTKVLTSVWMDYTVMYSSLCELLMQKMSARKVLRVDHSARFCKKTKVGEDPGQRSSILDVKLLLLVQSEIGQIVGRRLTLSDNANSVRGMVQSVFRGVVQVKQDPVHVMMRIKEKIASTTKKKHVSKELMGAMYTVDRKLCPPQEMEEKFRDVTGAVTARDMSYPKWRFVCRY</sequence>
<evidence type="ECO:0000313" key="1">
    <source>
        <dbReference type="EMBL" id="EEY62303.1"/>
    </source>
</evidence>
<name>D0NNY2_PHYIT</name>
<gene>
    <name evidence="1" type="ORF">PITG_14241</name>
</gene>